<protein>
    <recommendedName>
        <fullName evidence="3">Immunity protein 53</fullName>
    </recommendedName>
</protein>
<dbReference type="EMBL" id="BMRE01000001">
    <property type="protein sequence ID" value="GGU16239.1"/>
    <property type="molecule type" value="Genomic_DNA"/>
</dbReference>
<evidence type="ECO:0000313" key="1">
    <source>
        <dbReference type="EMBL" id="GGU16239.1"/>
    </source>
</evidence>
<reference evidence="2" key="1">
    <citation type="journal article" date="2019" name="Int. J. Syst. Evol. Microbiol.">
        <title>The Global Catalogue of Microorganisms (GCM) 10K type strain sequencing project: providing services to taxonomists for standard genome sequencing and annotation.</title>
        <authorList>
            <consortium name="The Broad Institute Genomics Platform"/>
            <consortium name="The Broad Institute Genome Sequencing Center for Infectious Disease"/>
            <person name="Wu L."/>
            <person name="Ma J."/>
        </authorList>
    </citation>
    <scope>NUCLEOTIDE SEQUENCE [LARGE SCALE GENOMIC DNA]</scope>
    <source>
        <strain evidence="2">JCM 3296</strain>
    </source>
</reference>
<comment type="caution">
    <text evidence="1">The sequence shown here is derived from an EMBL/GenBank/DDBJ whole genome shotgun (WGS) entry which is preliminary data.</text>
</comment>
<evidence type="ECO:0000313" key="2">
    <source>
        <dbReference type="Proteomes" id="UP000649573"/>
    </source>
</evidence>
<evidence type="ECO:0008006" key="3">
    <source>
        <dbReference type="Google" id="ProtNLM"/>
    </source>
</evidence>
<sequence length="103" mass="11902">MPVAESPFQFFQRWYAEQCNGDWEHEFGVQIKTLDNPGWHVVADLVDTDLEGRTLDRSKSEPGEGRWIWASSDGERYESSCDLQSLDEALSRFREFVLEQADG</sequence>
<organism evidence="1 2">
    <name type="scientific">Lentzea flava</name>
    <dbReference type="NCBI Taxonomy" id="103732"/>
    <lineage>
        <taxon>Bacteria</taxon>
        <taxon>Bacillati</taxon>
        <taxon>Actinomycetota</taxon>
        <taxon>Actinomycetes</taxon>
        <taxon>Pseudonocardiales</taxon>
        <taxon>Pseudonocardiaceae</taxon>
        <taxon>Lentzea</taxon>
    </lineage>
</organism>
<dbReference type="Pfam" id="PF15580">
    <property type="entry name" value="Imm53"/>
    <property type="match status" value="1"/>
</dbReference>
<dbReference type="RefSeq" id="WP_189251817.1">
    <property type="nucleotide sequence ID" value="NZ_BMRE01000001.1"/>
</dbReference>
<dbReference type="Proteomes" id="UP000649573">
    <property type="component" value="Unassembled WGS sequence"/>
</dbReference>
<gene>
    <name evidence="1" type="ORF">GCM10010178_04850</name>
</gene>
<name>A0ABQ2UD04_9PSEU</name>
<dbReference type="InterPro" id="IPR028228">
    <property type="entry name" value="Imm53"/>
</dbReference>
<proteinExistence type="predicted"/>
<accession>A0ABQ2UD04</accession>
<keyword evidence="2" id="KW-1185">Reference proteome</keyword>